<dbReference type="GO" id="GO:0010468">
    <property type="term" value="P:regulation of gene expression"/>
    <property type="evidence" value="ECO:0007669"/>
    <property type="project" value="TreeGrafter"/>
</dbReference>
<dbReference type="GeneTree" id="ENSGT00940000153695"/>
<dbReference type="Ensembl" id="ENSDCDT00010072863.1">
    <property type="protein sequence ID" value="ENSDCDP00010062079.1"/>
    <property type="gene ID" value="ENSDCDG00010034152.1"/>
</dbReference>
<dbReference type="InterPro" id="IPR002110">
    <property type="entry name" value="Ankyrin_rpt"/>
</dbReference>
<keyword evidence="2" id="KW-0805">Transcription regulation</keyword>
<sequence>MIIDRISDCLGGFTGWDTDAMTSPLNLCSFYGSSSPPGESCGSAGYQSPWSPNSDSEKSWSDQRSPGLVRAGQTYHYQGVRVRKTVKELIMQKKLITGMQVERSPGSSLARLLFKADLLIFFASTFPPSYPYVDDSCLFSAASCDFMCPAPSIDSVRVQDSPQPTAISIQGQQPLQALMPNGTADGLYPPCSVPGSLENLCISEIQAQNPQLNATDRPTKPPVSFFEWQIRQEEEKLSVLHSKMAEIRMLDIKEHNSQSALQVSVAANQHLIAQDLLLLGAQVNTADCWGRSPLHVCAEKGHALTLQAILKALQISGQQLNVEAVNYEGMTPLHTAVMSHNAVVQELGQAAVPLSPQSVALAQRRKLLGECVQTLLLMGASCGTKDCKSGRTALHMAAEEANVELLRLFLDHPQSLSFINLKAYNGNTVLHVASALTGRVAQVDAVRLLMRRGADPSAKNLENEQPAQLVPEGDLGDQVRRILKGRGAQARPLC</sequence>
<dbReference type="Pfam" id="PF12796">
    <property type="entry name" value="Ank_2"/>
    <property type="match status" value="2"/>
</dbReference>
<organism evidence="9 10">
    <name type="scientific">Denticeps clupeoides</name>
    <name type="common">denticle herring</name>
    <dbReference type="NCBI Taxonomy" id="299321"/>
    <lineage>
        <taxon>Eukaryota</taxon>
        <taxon>Metazoa</taxon>
        <taxon>Chordata</taxon>
        <taxon>Craniata</taxon>
        <taxon>Vertebrata</taxon>
        <taxon>Euteleostomi</taxon>
        <taxon>Actinopterygii</taxon>
        <taxon>Neopterygii</taxon>
        <taxon>Teleostei</taxon>
        <taxon>Clupei</taxon>
        <taxon>Clupeiformes</taxon>
        <taxon>Denticipitoidei</taxon>
        <taxon>Denticipitidae</taxon>
        <taxon>Denticeps</taxon>
    </lineage>
</organism>
<evidence type="ECO:0000256" key="2">
    <source>
        <dbReference type="ARBA" id="ARBA00023015"/>
    </source>
</evidence>
<dbReference type="GO" id="GO:0003677">
    <property type="term" value="F:DNA binding"/>
    <property type="evidence" value="ECO:0007669"/>
    <property type="project" value="InterPro"/>
</dbReference>
<keyword evidence="1" id="KW-0677">Repeat</keyword>
<dbReference type="SUPFAM" id="SSF48403">
    <property type="entry name" value="Ankyrin repeat"/>
    <property type="match status" value="1"/>
</dbReference>
<dbReference type="SMART" id="SM00248">
    <property type="entry name" value="ANK"/>
    <property type="match status" value="5"/>
</dbReference>
<dbReference type="FunFam" id="1.25.40.20:FF:000097">
    <property type="entry name" value="NF-kappa-B inhibitor zeta isoform X1"/>
    <property type="match status" value="1"/>
</dbReference>
<evidence type="ECO:0000256" key="3">
    <source>
        <dbReference type="ARBA" id="ARBA00023043"/>
    </source>
</evidence>
<feature type="domain" description="OCA" evidence="8">
    <location>
        <begin position="74"/>
        <end position="96"/>
    </location>
</feature>
<protein>
    <recommendedName>
        <fullName evidence="8">OCA domain-containing protein</fullName>
    </recommendedName>
</protein>
<keyword evidence="3 6" id="KW-0040">ANK repeat</keyword>
<dbReference type="InterPro" id="IPR036770">
    <property type="entry name" value="Ankyrin_rpt-contain_sf"/>
</dbReference>
<name>A0AAY4EYI3_9TELE</name>
<proteinExistence type="predicted"/>
<feature type="repeat" description="ANK" evidence="6">
    <location>
        <begin position="425"/>
        <end position="461"/>
    </location>
</feature>
<dbReference type="PANTHER" id="PTHR24124:SF5">
    <property type="entry name" value="NF-KAPPA-B INHIBITOR ZETA"/>
    <property type="match status" value="1"/>
</dbReference>
<reference evidence="9" key="2">
    <citation type="submission" date="2025-08" db="UniProtKB">
        <authorList>
            <consortium name="Ensembl"/>
        </authorList>
    </citation>
    <scope>IDENTIFICATION</scope>
</reference>
<dbReference type="PROSITE" id="PS52003">
    <property type="entry name" value="OCA"/>
    <property type="match status" value="1"/>
</dbReference>
<evidence type="ECO:0000256" key="6">
    <source>
        <dbReference type="PROSITE-ProRule" id="PRU00023"/>
    </source>
</evidence>
<evidence type="ECO:0000256" key="7">
    <source>
        <dbReference type="SAM" id="MobiDB-lite"/>
    </source>
</evidence>
<reference evidence="9" key="3">
    <citation type="submission" date="2025-09" db="UniProtKB">
        <authorList>
            <consortium name="Ensembl"/>
        </authorList>
    </citation>
    <scope>IDENTIFICATION</scope>
</reference>
<evidence type="ECO:0000259" key="8">
    <source>
        <dbReference type="PROSITE" id="PS52003"/>
    </source>
</evidence>
<dbReference type="Gene3D" id="1.25.40.20">
    <property type="entry name" value="Ankyrin repeat-containing domain"/>
    <property type="match status" value="1"/>
</dbReference>
<evidence type="ECO:0000313" key="10">
    <source>
        <dbReference type="Proteomes" id="UP000694580"/>
    </source>
</evidence>
<dbReference type="InterPro" id="IPR047571">
    <property type="entry name" value="OCA"/>
</dbReference>
<feature type="repeat" description="ANK" evidence="6">
    <location>
        <begin position="389"/>
        <end position="421"/>
    </location>
</feature>
<dbReference type="PRINTS" id="PR01415">
    <property type="entry name" value="ANKYRIN"/>
</dbReference>
<keyword evidence="5" id="KW-0804">Transcription</keyword>
<gene>
    <name evidence="9" type="primary">NFKBIZ</name>
</gene>
<evidence type="ECO:0000313" key="9">
    <source>
        <dbReference type="Ensembl" id="ENSDCDP00010062079.1"/>
    </source>
</evidence>
<feature type="region of interest" description="Disordered" evidence="7">
    <location>
        <begin position="42"/>
        <end position="65"/>
    </location>
</feature>
<dbReference type="PANTHER" id="PTHR24124">
    <property type="entry name" value="ANKYRIN REPEAT FAMILY A"/>
    <property type="match status" value="1"/>
</dbReference>
<keyword evidence="4" id="KW-0010">Activator</keyword>
<evidence type="ECO:0000256" key="1">
    <source>
        <dbReference type="ARBA" id="ARBA00022737"/>
    </source>
</evidence>
<keyword evidence="10" id="KW-1185">Reference proteome</keyword>
<reference evidence="9 10" key="1">
    <citation type="submission" date="2020-06" db="EMBL/GenBank/DDBJ databases">
        <authorList>
            <consortium name="Wellcome Sanger Institute Data Sharing"/>
        </authorList>
    </citation>
    <scope>NUCLEOTIDE SEQUENCE [LARGE SCALE GENOMIC DNA]</scope>
</reference>
<dbReference type="GO" id="GO:0005634">
    <property type="term" value="C:nucleus"/>
    <property type="evidence" value="ECO:0007669"/>
    <property type="project" value="TreeGrafter"/>
</dbReference>
<evidence type="ECO:0000256" key="4">
    <source>
        <dbReference type="ARBA" id="ARBA00023159"/>
    </source>
</evidence>
<dbReference type="GO" id="GO:0070974">
    <property type="term" value="F:POU domain binding"/>
    <property type="evidence" value="ECO:0007669"/>
    <property type="project" value="InterPro"/>
</dbReference>
<dbReference type="PROSITE" id="PS50297">
    <property type="entry name" value="ANK_REP_REGION"/>
    <property type="match status" value="1"/>
</dbReference>
<accession>A0AAY4EYI3</accession>
<dbReference type="PROSITE" id="PS50088">
    <property type="entry name" value="ANK_REPEAT"/>
    <property type="match status" value="2"/>
</dbReference>
<dbReference type="AlphaFoldDB" id="A0AAY4EYI3"/>
<dbReference type="Proteomes" id="UP000694580">
    <property type="component" value="Chromosome 15"/>
</dbReference>
<evidence type="ECO:0000256" key="5">
    <source>
        <dbReference type="ARBA" id="ARBA00023163"/>
    </source>
</evidence>